<dbReference type="HOGENOM" id="CLU_023205_0_1_9"/>
<name>A0A0D5NSG4_9BACL</name>
<keyword evidence="2" id="KW-0521">NADP</keyword>
<feature type="binding site" evidence="5">
    <location>
        <position position="96"/>
    </location>
    <ligand>
        <name>substrate</name>
    </ligand>
</feature>
<dbReference type="PATRIC" id="fig|1126833.4.peg.4132"/>
<dbReference type="PROSITE" id="PS00062">
    <property type="entry name" value="ALDOKETO_REDUCTASE_2"/>
    <property type="match status" value="1"/>
</dbReference>
<dbReference type="PANTHER" id="PTHR43827:SF3">
    <property type="entry name" value="NADP-DEPENDENT OXIDOREDUCTASE DOMAIN-CONTAINING PROTEIN"/>
    <property type="match status" value="1"/>
</dbReference>
<dbReference type="PIRSF" id="PIRSF000097">
    <property type="entry name" value="AKR"/>
    <property type="match status" value="1"/>
</dbReference>
<dbReference type="InterPro" id="IPR020471">
    <property type="entry name" value="AKR"/>
</dbReference>
<evidence type="ECO:0000256" key="1">
    <source>
        <dbReference type="ARBA" id="ARBA00007905"/>
    </source>
</evidence>
<reference evidence="8 9" key="1">
    <citation type="journal article" date="2015" name="J. Biotechnol.">
        <title>Complete genome sequence of Paenibacillus beijingensis 7188(T) (=DSM 24997(T)), a novel rhizobacterium from jujube garden soil.</title>
        <authorList>
            <person name="Kwak Y."/>
            <person name="Shin J.H."/>
        </authorList>
    </citation>
    <scope>NUCLEOTIDE SEQUENCE [LARGE SCALE GENOMIC DNA]</scope>
    <source>
        <strain evidence="8 9">DSM 24997</strain>
    </source>
</reference>
<evidence type="ECO:0000313" key="8">
    <source>
        <dbReference type="EMBL" id="AJY77843.1"/>
    </source>
</evidence>
<evidence type="ECO:0000256" key="5">
    <source>
        <dbReference type="PIRSR" id="PIRSR000097-2"/>
    </source>
</evidence>
<sequence length="262" mass="30356">MPQHGFGVYLIEDPSEAEMVVNKALQVGYRSFDTAQFYNNEGLLGRILKESPVDRDDLFITTKITNEKQGYDLTLSSFEQSLQKLQLTQLDLLLVHWPSEKHFFETWRAFERLYEEKLVRAIGVCNYQIEHLQKLETRANVVPAVNQIECHPYLTQYPLKQYLKERHIAAEAWSPLGRGAVLNDPDLNEIAGRLRKSTAQVILRWHLQQDTIIIPKSSTPRRIAENADIYDFELSEDDMAAIDKLNIDHRTGPDPDEMYLKI</sequence>
<reference evidence="9" key="2">
    <citation type="submission" date="2015-03" db="EMBL/GenBank/DDBJ databases">
        <title>Genome sequence of Paenibacillus beijingensis strain DSM 24997T.</title>
        <authorList>
            <person name="Kwak Y."/>
            <person name="Shin J.-H."/>
        </authorList>
    </citation>
    <scope>NUCLEOTIDE SEQUENCE [LARGE SCALE GENOMIC DNA]</scope>
    <source>
        <strain evidence="9">DSM 24997</strain>
    </source>
</reference>
<dbReference type="AlphaFoldDB" id="A0A0D5NSG4"/>
<dbReference type="Pfam" id="PF00248">
    <property type="entry name" value="Aldo_ket_red"/>
    <property type="match status" value="1"/>
</dbReference>
<dbReference type="PROSITE" id="PS00798">
    <property type="entry name" value="ALDOKETO_REDUCTASE_1"/>
    <property type="match status" value="1"/>
</dbReference>
<dbReference type="PANTHER" id="PTHR43827">
    <property type="entry name" value="2,5-DIKETO-D-GLUCONIC ACID REDUCTASE"/>
    <property type="match status" value="1"/>
</dbReference>
<comment type="similarity">
    <text evidence="1">Belongs to the aldo/keto reductase family.</text>
</comment>
<keyword evidence="9" id="KW-1185">Reference proteome</keyword>
<dbReference type="InterPro" id="IPR036812">
    <property type="entry name" value="NAD(P)_OxRdtase_dom_sf"/>
</dbReference>
<keyword evidence="3" id="KW-0560">Oxidoreductase</keyword>
<dbReference type="STRING" id="1126833.VN24_18780"/>
<feature type="domain" description="NADP-dependent oxidoreductase" evidence="7">
    <location>
        <begin position="13"/>
        <end position="246"/>
    </location>
</feature>
<dbReference type="PROSITE" id="PS00063">
    <property type="entry name" value="ALDOKETO_REDUCTASE_3"/>
    <property type="match status" value="1"/>
</dbReference>
<dbReference type="FunFam" id="3.20.20.100:FF:000015">
    <property type="entry name" value="Oxidoreductase, aldo/keto reductase family"/>
    <property type="match status" value="1"/>
</dbReference>
<evidence type="ECO:0000256" key="3">
    <source>
        <dbReference type="ARBA" id="ARBA00023002"/>
    </source>
</evidence>
<dbReference type="PRINTS" id="PR00069">
    <property type="entry name" value="ALDKETRDTASE"/>
</dbReference>
<dbReference type="KEGG" id="pbj:VN24_18780"/>
<dbReference type="Proteomes" id="UP000032633">
    <property type="component" value="Chromosome"/>
</dbReference>
<proteinExistence type="inferred from homology"/>
<dbReference type="EMBL" id="CP011058">
    <property type="protein sequence ID" value="AJY77843.1"/>
    <property type="molecule type" value="Genomic_DNA"/>
</dbReference>
<gene>
    <name evidence="8" type="ORF">VN24_18780</name>
</gene>
<accession>A0A0D5NSG4</accession>
<organism evidence="8 9">
    <name type="scientific">Paenibacillus beijingensis</name>
    <dbReference type="NCBI Taxonomy" id="1126833"/>
    <lineage>
        <taxon>Bacteria</taxon>
        <taxon>Bacillati</taxon>
        <taxon>Bacillota</taxon>
        <taxon>Bacilli</taxon>
        <taxon>Bacillales</taxon>
        <taxon>Paenibacillaceae</taxon>
        <taxon>Paenibacillus</taxon>
    </lineage>
</organism>
<dbReference type="SUPFAM" id="SSF51430">
    <property type="entry name" value="NAD(P)-linked oxidoreductase"/>
    <property type="match status" value="1"/>
</dbReference>
<evidence type="ECO:0000313" key="9">
    <source>
        <dbReference type="Proteomes" id="UP000032633"/>
    </source>
</evidence>
<feature type="active site" description="Proton donor" evidence="4">
    <location>
        <position position="38"/>
    </location>
</feature>
<dbReference type="InterPro" id="IPR023210">
    <property type="entry name" value="NADP_OxRdtase_dom"/>
</dbReference>
<evidence type="ECO:0000256" key="4">
    <source>
        <dbReference type="PIRSR" id="PIRSR000097-1"/>
    </source>
</evidence>
<evidence type="ECO:0000256" key="2">
    <source>
        <dbReference type="ARBA" id="ARBA00022857"/>
    </source>
</evidence>
<feature type="site" description="Lowers pKa of active site Tyr" evidence="6">
    <location>
        <position position="63"/>
    </location>
</feature>
<dbReference type="InterPro" id="IPR018170">
    <property type="entry name" value="Aldo/ket_reductase_CS"/>
</dbReference>
<evidence type="ECO:0000256" key="6">
    <source>
        <dbReference type="PIRSR" id="PIRSR000097-3"/>
    </source>
</evidence>
<protein>
    <submittedName>
        <fullName evidence="8">Glyoxal reductase</fullName>
    </submittedName>
</protein>
<dbReference type="Gene3D" id="3.20.20.100">
    <property type="entry name" value="NADP-dependent oxidoreductase domain"/>
    <property type="match status" value="1"/>
</dbReference>
<dbReference type="GO" id="GO:0016616">
    <property type="term" value="F:oxidoreductase activity, acting on the CH-OH group of donors, NAD or NADP as acceptor"/>
    <property type="evidence" value="ECO:0007669"/>
    <property type="project" value="UniProtKB-ARBA"/>
</dbReference>
<evidence type="ECO:0000259" key="7">
    <source>
        <dbReference type="Pfam" id="PF00248"/>
    </source>
</evidence>